<proteinExistence type="predicted"/>
<keyword evidence="2" id="KW-1185">Reference proteome</keyword>
<dbReference type="EMBL" id="KL142369">
    <property type="protein sequence ID" value="KDR82794.1"/>
    <property type="molecule type" value="Genomic_DNA"/>
</dbReference>
<organism evidence="1 2">
    <name type="scientific">Galerina marginata (strain CBS 339.88)</name>
    <dbReference type="NCBI Taxonomy" id="685588"/>
    <lineage>
        <taxon>Eukaryota</taxon>
        <taxon>Fungi</taxon>
        <taxon>Dikarya</taxon>
        <taxon>Basidiomycota</taxon>
        <taxon>Agaricomycotina</taxon>
        <taxon>Agaricomycetes</taxon>
        <taxon>Agaricomycetidae</taxon>
        <taxon>Agaricales</taxon>
        <taxon>Agaricineae</taxon>
        <taxon>Strophariaceae</taxon>
        <taxon>Galerina</taxon>
    </lineage>
</organism>
<evidence type="ECO:0000313" key="1">
    <source>
        <dbReference type="EMBL" id="KDR82794.1"/>
    </source>
</evidence>
<evidence type="ECO:0000313" key="2">
    <source>
        <dbReference type="Proteomes" id="UP000027222"/>
    </source>
</evidence>
<dbReference type="AlphaFoldDB" id="A0A067TSB0"/>
<sequence>MRHIQFQQLVPGPGSIPQQAAEGPAVSCLCLCPPPPCTESRPSLLPHRHPPRLSANSPFRGPYCAFPSESTARVPSTVIPRIAQLLFVSPPTYPVSTYSANQSCTLHTSRPSSSPPISSTLRVIDVTTTIVGFSDTTAPLSSNARII</sequence>
<accession>A0A067TSB0</accession>
<name>A0A067TSB0_GALM3</name>
<dbReference type="Proteomes" id="UP000027222">
    <property type="component" value="Unassembled WGS sequence"/>
</dbReference>
<protein>
    <submittedName>
        <fullName evidence="1">Uncharacterized protein</fullName>
    </submittedName>
</protein>
<dbReference type="HOGENOM" id="CLU_1768198_0_0_1"/>
<reference evidence="2" key="1">
    <citation type="journal article" date="2014" name="Proc. Natl. Acad. Sci. U.S.A.">
        <title>Extensive sampling of basidiomycete genomes demonstrates inadequacy of the white-rot/brown-rot paradigm for wood decay fungi.</title>
        <authorList>
            <person name="Riley R."/>
            <person name="Salamov A.A."/>
            <person name="Brown D.W."/>
            <person name="Nagy L.G."/>
            <person name="Floudas D."/>
            <person name="Held B.W."/>
            <person name="Levasseur A."/>
            <person name="Lombard V."/>
            <person name="Morin E."/>
            <person name="Otillar R."/>
            <person name="Lindquist E.A."/>
            <person name="Sun H."/>
            <person name="LaButti K.M."/>
            <person name="Schmutz J."/>
            <person name="Jabbour D."/>
            <person name="Luo H."/>
            <person name="Baker S.E."/>
            <person name="Pisabarro A.G."/>
            <person name="Walton J.D."/>
            <person name="Blanchette R.A."/>
            <person name="Henrissat B."/>
            <person name="Martin F."/>
            <person name="Cullen D."/>
            <person name="Hibbett D.S."/>
            <person name="Grigoriev I.V."/>
        </authorList>
    </citation>
    <scope>NUCLEOTIDE SEQUENCE [LARGE SCALE GENOMIC DNA]</scope>
    <source>
        <strain evidence="2">CBS 339.88</strain>
    </source>
</reference>
<gene>
    <name evidence="1" type="ORF">GALMADRAFT_849434</name>
</gene>